<evidence type="ECO:0000313" key="2">
    <source>
        <dbReference type="Proteomes" id="UP001432322"/>
    </source>
</evidence>
<accession>A0AAV5WMA7</accession>
<evidence type="ECO:0000313" key="1">
    <source>
        <dbReference type="EMBL" id="GMT32106.1"/>
    </source>
</evidence>
<dbReference type="AlphaFoldDB" id="A0AAV5WMA7"/>
<protein>
    <recommendedName>
        <fullName evidence="3">CUB domain-containing protein</fullName>
    </recommendedName>
</protein>
<dbReference type="Proteomes" id="UP001432322">
    <property type="component" value="Unassembled WGS sequence"/>
</dbReference>
<feature type="non-terminal residue" evidence="1">
    <location>
        <position position="288"/>
    </location>
</feature>
<gene>
    <name evidence="1" type="ORF">PFISCL1PPCAC_23403</name>
</gene>
<name>A0AAV5WMA7_9BILA</name>
<comment type="caution">
    <text evidence="1">The sequence shown here is derived from an EMBL/GenBank/DDBJ whole genome shotgun (WGS) entry which is preliminary data.</text>
</comment>
<sequence>IVIAKKGDQGKDATLRFSFSLEDGGCPYPFLEAVAGTPLVISSEVMAIECDFEVTAVDPGHSLELTSVSETLPQSRHSIAIVVYDGYDQTRIHRIEQEDFGRDITEDLDSGMIYVHITNPAKTSDKDADVEFITFNSKPDDCLCPNSTVILDYPNSTFEFTMPKRHCFQINCTTTVQIEERLRHTYRMKTTGEYREEFDGSFRIVDGISEGLPLKYVSQSHDYISVHPLIDLVYAGASKPSDVSLHVSLVPISEELQAQCDCPPFYPGRIGATFLFTIPGSCPSFDCV</sequence>
<feature type="non-terminal residue" evidence="1">
    <location>
        <position position="1"/>
    </location>
</feature>
<reference evidence="1" key="1">
    <citation type="submission" date="2023-10" db="EMBL/GenBank/DDBJ databases">
        <title>Genome assembly of Pristionchus species.</title>
        <authorList>
            <person name="Yoshida K."/>
            <person name="Sommer R.J."/>
        </authorList>
    </citation>
    <scope>NUCLEOTIDE SEQUENCE</scope>
    <source>
        <strain evidence="1">RS5133</strain>
    </source>
</reference>
<evidence type="ECO:0008006" key="3">
    <source>
        <dbReference type="Google" id="ProtNLM"/>
    </source>
</evidence>
<keyword evidence="2" id="KW-1185">Reference proteome</keyword>
<organism evidence="1 2">
    <name type="scientific">Pristionchus fissidentatus</name>
    <dbReference type="NCBI Taxonomy" id="1538716"/>
    <lineage>
        <taxon>Eukaryota</taxon>
        <taxon>Metazoa</taxon>
        <taxon>Ecdysozoa</taxon>
        <taxon>Nematoda</taxon>
        <taxon>Chromadorea</taxon>
        <taxon>Rhabditida</taxon>
        <taxon>Rhabditina</taxon>
        <taxon>Diplogasteromorpha</taxon>
        <taxon>Diplogasteroidea</taxon>
        <taxon>Neodiplogasteridae</taxon>
        <taxon>Pristionchus</taxon>
    </lineage>
</organism>
<proteinExistence type="predicted"/>
<dbReference type="EMBL" id="BTSY01000006">
    <property type="protein sequence ID" value="GMT32106.1"/>
    <property type="molecule type" value="Genomic_DNA"/>
</dbReference>